<evidence type="ECO:0000313" key="1">
    <source>
        <dbReference type="EMBL" id="GAF81089.1"/>
    </source>
</evidence>
<gene>
    <name evidence="1" type="ORF">S01H1_18499</name>
</gene>
<protein>
    <submittedName>
        <fullName evidence="1">Uncharacterized protein</fullName>
    </submittedName>
</protein>
<name>X0SJA8_9ZZZZ</name>
<organism evidence="1">
    <name type="scientific">marine sediment metagenome</name>
    <dbReference type="NCBI Taxonomy" id="412755"/>
    <lineage>
        <taxon>unclassified sequences</taxon>
        <taxon>metagenomes</taxon>
        <taxon>ecological metagenomes</taxon>
    </lineage>
</organism>
<comment type="caution">
    <text evidence="1">The sequence shown here is derived from an EMBL/GenBank/DDBJ whole genome shotgun (WGS) entry which is preliminary data.</text>
</comment>
<reference evidence="1" key="1">
    <citation type="journal article" date="2014" name="Front. Microbiol.">
        <title>High frequency of phylogenetically diverse reductive dehalogenase-homologous genes in deep subseafloor sedimentary metagenomes.</title>
        <authorList>
            <person name="Kawai M."/>
            <person name="Futagami T."/>
            <person name="Toyoda A."/>
            <person name="Takaki Y."/>
            <person name="Nishi S."/>
            <person name="Hori S."/>
            <person name="Arai W."/>
            <person name="Tsubouchi T."/>
            <person name="Morono Y."/>
            <person name="Uchiyama I."/>
            <person name="Ito T."/>
            <person name="Fujiyama A."/>
            <person name="Inagaki F."/>
            <person name="Takami H."/>
        </authorList>
    </citation>
    <scope>NUCLEOTIDE SEQUENCE</scope>
    <source>
        <strain evidence="1">Expedition CK06-06</strain>
    </source>
</reference>
<sequence length="108" mass="12032">GLNSPFGSTAGTWQELNHTLTAAEVPPHRHQEVTERWYGALTNAYASDNALWGADYPSVFDNYSHELDFTDSTTRIYTDYEGSSGAHNHGGDTWRPKAMVSTIQRLDV</sequence>
<proteinExistence type="predicted"/>
<feature type="non-terminal residue" evidence="1">
    <location>
        <position position="1"/>
    </location>
</feature>
<accession>X0SJA8</accession>
<dbReference type="AlphaFoldDB" id="X0SJA8"/>
<dbReference type="EMBL" id="BARS01009895">
    <property type="protein sequence ID" value="GAF81089.1"/>
    <property type="molecule type" value="Genomic_DNA"/>
</dbReference>